<reference evidence="2" key="1">
    <citation type="journal article" date="2020" name="J. Eukaryot. Microbiol.">
        <title>De novo Sequencing, Assembly and Annotation of the Transcriptome for the Free-Living Testate Amoeba Arcella intermedia.</title>
        <authorList>
            <person name="Ribeiro G.M."/>
            <person name="Porfirio-Sousa A.L."/>
            <person name="Maurer-Alcala X.X."/>
            <person name="Katz L.A."/>
            <person name="Lahr D.J.G."/>
        </authorList>
    </citation>
    <scope>NUCLEOTIDE SEQUENCE</scope>
</reference>
<dbReference type="Gene3D" id="2.60.120.920">
    <property type="match status" value="1"/>
</dbReference>
<dbReference type="InterPro" id="IPR003131">
    <property type="entry name" value="T1-type_BTB"/>
</dbReference>
<dbReference type="InterPro" id="IPR011333">
    <property type="entry name" value="SKP1/BTB/POZ_sf"/>
</dbReference>
<dbReference type="CDD" id="cd11709">
    <property type="entry name" value="SPRY"/>
    <property type="match status" value="1"/>
</dbReference>
<dbReference type="InterPro" id="IPR045068">
    <property type="entry name" value="BACURD1-3"/>
</dbReference>
<dbReference type="SUPFAM" id="SSF54695">
    <property type="entry name" value="POZ domain"/>
    <property type="match status" value="1"/>
</dbReference>
<name>A0A6B2L4P4_9EUKA</name>
<sequence>MKNYDKEVEDFLRTNVASCTSLIKINVGGTRFVTTNATISNTRGADSMLQSMFSGKYGGTQDEEGYYFIDRDPEPFAYILTFLRSGYIPPESELPRTGMKWRVLMQEVEYYALESWNDYMDSAELIKTTGLKMFSGLSLLEVVKELRLVGDLNEAVREILVVHKHISGLAVASPSYIKTEKYNKLCGLLDGVLLEKIQQLVKIENEKNPKEVPSLEPSFSLEGIVKYFRKLDPQSPVYLVFMILIKSLSSYIKAKYKNMTDFVYIPSLAPSPNAQFTNEGMHVIKKVASGSVWNCGIIGESPLPTSGTYEWGVKLVTLCTNLMIGVSKKPNFKTTTANYSASTGHYIYCLNGCLYGLNQAAGWVNAGVIAVGTTVALRIDMDKQEIKFLVGGVDRGVAFRGFDKKELYPAFDVFDPGCVFELVVI</sequence>
<dbReference type="InterPro" id="IPR003877">
    <property type="entry name" value="SPRY_dom"/>
</dbReference>
<protein>
    <recommendedName>
        <fullName evidence="1">B30.2/SPRY domain-containing protein</fullName>
    </recommendedName>
</protein>
<dbReference type="PROSITE" id="PS50188">
    <property type="entry name" value="B302_SPRY"/>
    <property type="match status" value="1"/>
</dbReference>
<accession>A0A6B2L4P4</accession>
<dbReference type="AlphaFoldDB" id="A0A6B2L4P4"/>
<dbReference type="InterPro" id="IPR043136">
    <property type="entry name" value="B30.2/SPRY_sf"/>
</dbReference>
<dbReference type="Pfam" id="PF02214">
    <property type="entry name" value="BTB_2"/>
    <property type="match status" value="1"/>
</dbReference>
<dbReference type="InterPro" id="IPR013320">
    <property type="entry name" value="ConA-like_dom_sf"/>
</dbReference>
<dbReference type="SUPFAM" id="SSF49899">
    <property type="entry name" value="Concanavalin A-like lectins/glucanases"/>
    <property type="match status" value="1"/>
</dbReference>
<dbReference type="PANTHER" id="PTHR11145:SF8">
    <property type="entry name" value="RE57120P"/>
    <property type="match status" value="1"/>
</dbReference>
<dbReference type="EMBL" id="GIBP01002951">
    <property type="protein sequence ID" value="NDV31920.1"/>
    <property type="molecule type" value="Transcribed_RNA"/>
</dbReference>
<dbReference type="InterPro" id="IPR000210">
    <property type="entry name" value="BTB/POZ_dom"/>
</dbReference>
<dbReference type="PANTHER" id="PTHR11145">
    <property type="entry name" value="BTB/POZ DOMAIN-CONTAINING ADAPTER FOR CUL3-MEDIATED RHOA DEGRADATION PROTEIN FAMILY MEMBER"/>
    <property type="match status" value="1"/>
</dbReference>
<dbReference type="SMART" id="SM00225">
    <property type="entry name" value="BTB"/>
    <property type="match status" value="1"/>
</dbReference>
<dbReference type="CDD" id="cd18316">
    <property type="entry name" value="BTB_POZ_KCTD-like"/>
    <property type="match status" value="1"/>
</dbReference>
<evidence type="ECO:0000313" key="2">
    <source>
        <dbReference type="EMBL" id="NDV31920.1"/>
    </source>
</evidence>
<proteinExistence type="predicted"/>
<dbReference type="Gene3D" id="3.30.710.10">
    <property type="entry name" value="Potassium Channel Kv1.1, Chain A"/>
    <property type="match status" value="1"/>
</dbReference>
<dbReference type="GO" id="GO:0051260">
    <property type="term" value="P:protein homooligomerization"/>
    <property type="evidence" value="ECO:0007669"/>
    <property type="project" value="InterPro"/>
</dbReference>
<dbReference type="Pfam" id="PF00622">
    <property type="entry name" value="SPRY"/>
    <property type="match status" value="1"/>
</dbReference>
<feature type="domain" description="B30.2/SPRY" evidence="1">
    <location>
        <begin position="242"/>
        <end position="425"/>
    </location>
</feature>
<evidence type="ECO:0000259" key="1">
    <source>
        <dbReference type="PROSITE" id="PS50188"/>
    </source>
</evidence>
<dbReference type="InterPro" id="IPR001870">
    <property type="entry name" value="B30.2/SPRY"/>
</dbReference>
<organism evidence="2">
    <name type="scientific">Arcella intermedia</name>
    <dbReference type="NCBI Taxonomy" id="1963864"/>
    <lineage>
        <taxon>Eukaryota</taxon>
        <taxon>Amoebozoa</taxon>
        <taxon>Tubulinea</taxon>
        <taxon>Elardia</taxon>
        <taxon>Arcellinida</taxon>
        <taxon>Sphaerothecina</taxon>
        <taxon>Arcellidae</taxon>
        <taxon>Arcella</taxon>
    </lineage>
</organism>